<dbReference type="OrthoDB" id="6386941at2"/>
<dbReference type="Gene3D" id="1.10.260.40">
    <property type="entry name" value="lambda repressor-like DNA-binding domains"/>
    <property type="match status" value="1"/>
</dbReference>
<dbReference type="HOGENOM" id="CLU_066192_44_1_9"/>
<gene>
    <name evidence="3" type="ORF">HMPREF0548_1468</name>
</gene>
<name>C2EP72_9LACO</name>
<evidence type="ECO:0000256" key="1">
    <source>
        <dbReference type="ARBA" id="ARBA00023125"/>
    </source>
</evidence>
<dbReference type="STRING" id="525365.HMPREF0548_1468"/>
<dbReference type="SUPFAM" id="SSF47413">
    <property type="entry name" value="lambda repressor-like DNA-binding domains"/>
    <property type="match status" value="1"/>
</dbReference>
<dbReference type="Proteomes" id="UP000005583">
    <property type="component" value="Unassembled WGS sequence"/>
</dbReference>
<dbReference type="CDD" id="cd00093">
    <property type="entry name" value="HTH_XRE"/>
    <property type="match status" value="1"/>
</dbReference>
<protein>
    <submittedName>
        <fullName evidence="3">DNA-binding helix-turn-helix protein</fullName>
    </submittedName>
</protein>
<accession>C2EP72</accession>
<dbReference type="SMART" id="SM00530">
    <property type="entry name" value="HTH_XRE"/>
    <property type="match status" value="1"/>
</dbReference>
<dbReference type="PROSITE" id="PS50943">
    <property type="entry name" value="HTH_CROC1"/>
    <property type="match status" value="1"/>
</dbReference>
<evidence type="ECO:0000259" key="2">
    <source>
        <dbReference type="PROSITE" id="PS50943"/>
    </source>
</evidence>
<keyword evidence="4" id="KW-1185">Reference proteome</keyword>
<feature type="domain" description="HTH cro/C1-type" evidence="2">
    <location>
        <begin position="19"/>
        <end position="73"/>
    </location>
</feature>
<dbReference type="AlphaFoldDB" id="C2EP72"/>
<comment type="caution">
    <text evidence="3">The sequence shown here is derived from an EMBL/GenBank/DDBJ whole genome shotgun (WGS) entry which is preliminary data.</text>
</comment>
<evidence type="ECO:0000313" key="3">
    <source>
        <dbReference type="EMBL" id="EEJ71670.1"/>
    </source>
</evidence>
<proteinExistence type="predicted"/>
<evidence type="ECO:0000313" key="4">
    <source>
        <dbReference type="Proteomes" id="UP000005583"/>
    </source>
</evidence>
<organism evidence="3 4">
    <name type="scientific">Lactobacillus ultunensis DSM 16047</name>
    <dbReference type="NCBI Taxonomy" id="525365"/>
    <lineage>
        <taxon>Bacteria</taxon>
        <taxon>Bacillati</taxon>
        <taxon>Bacillota</taxon>
        <taxon>Bacilli</taxon>
        <taxon>Lactobacillales</taxon>
        <taxon>Lactobacillaceae</taxon>
        <taxon>Lactobacillus</taxon>
    </lineage>
</organism>
<dbReference type="PANTHER" id="PTHR46558">
    <property type="entry name" value="TRACRIPTIONAL REGULATORY PROTEIN-RELATED-RELATED"/>
    <property type="match status" value="1"/>
</dbReference>
<keyword evidence="1 3" id="KW-0238">DNA-binding</keyword>
<dbReference type="RefSeq" id="WP_007125963.1">
    <property type="nucleotide sequence ID" value="NZ_AZFO01000018.1"/>
</dbReference>
<dbReference type="EMBL" id="ACGU01000067">
    <property type="protein sequence ID" value="EEJ71670.1"/>
    <property type="molecule type" value="Genomic_DNA"/>
</dbReference>
<sequence length="86" mass="10020">MKQTSCFLYKEDDRIKNLVKEERKKAGLIQREVAEKVGVTERTIISVEKGKYKPSIVLAYKLAQLFGTDIEMLFCLKEYVENEQSE</sequence>
<dbReference type="PANTHER" id="PTHR46558:SF4">
    <property type="entry name" value="DNA-BIDING PHAGE PROTEIN"/>
    <property type="match status" value="1"/>
</dbReference>
<dbReference type="InterPro" id="IPR001387">
    <property type="entry name" value="Cro/C1-type_HTH"/>
</dbReference>
<reference evidence="3 4" key="1">
    <citation type="submission" date="2009-01" db="EMBL/GenBank/DDBJ databases">
        <authorList>
            <person name="Qin X."/>
            <person name="Bachman B."/>
            <person name="Battles P."/>
            <person name="Bell A."/>
            <person name="Bess C."/>
            <person name="Bickham C."/>
            <person name="Chaboub L."/>
            <person name="Chen D."/>
            <person name="Coyle M."/>
            <person name="Deiros D.R."/>
            <person name="Dinh H."/>
            <person name="Forbes L."/>
            <person name="Fowler G."/>
            <person name="Francisco L."/>
            <person name="Fu Q."/>
            <person name="Gubbala S."/>
            <person name="Hale W."/>
            <person name="Han Y."/>
            <person name="Hemphill L."/>
            <person name="Highlander S.K."/>
            <person name="Hirani K."/>
            <person name="Hogues M."/>
            <person name="Jackson L."/>
            <person name="Jakkamsetti A."/>
            <person name="Javaid M."/>
            <person name="Jiang H."/>
            <person name="Korchina V."/>
            <person name="Kovar C."/>
            <person name="Lara F."/>
            <person name="Lee S."/>
            <person name="Mata R."/>
            <person name="Mathew T."/>
            <person name="Moen C."/>
            <person name="Morales K."/>
            <person name="Munidasa M."/>
            <person name="Nazareth L."/>
            <person name="Ngo R."/>
            <person name="Nguyen L."/>
            <person name="Okwuonu G."/>
            <person name="Ongeri F."/>
            <person name="Patil S."/>
            <person name="Petrosino J."/>
            <person name="Pham C."/>
            <person name="Pham P."/>
            <person name="Pu L.-L."/>
            <person name="Puazo M."/>
            <person name="Raj R."/>
            <person name="Reid J."/>
            <person name="Rouhana J."/>
            <person name="Saada N."/>
            <person name="Shang Y."/>
            <person name="Simmons D."/>
            <person name="Thornton R."/>
            <person name="Warren J."/>
            <person name="Weissenberger G."/>
            <person name="Zhang J."/>
            <person name="Zhang L."/>
            <person name="Zhou C."/>
            <person name="Zhu D."/>
            <person name="Muzny D."/>
            <person name="Worley K."/>
            <person name="Gibbs R."/>
        </authorList>
    </citation>
    <scope>NUCLEOTIDE SEQUENCE [LARGE SCALE GENOMIC DNA]</scope>
    <source>
        <strain evidence="3 4">DSM 16047</strain>
    </source>
</reference>
<dbReference type="Pfam" id="PF01381">
    <property type="entry name" value="HTH_3"/>
    <property type="match status" value="1"/>
</dbReference>
<dbReference type="GO" id="GO:0003677">
    <property type="term" value="F:DNA binding"/>
    <property type="evidence" value="ECO:0007669"/>
    <property type="project" value="UniProtKB-KW"/>
</dbReference>
<dbReference type="InterPro" id="IPR010982">
    <property type="entry name" value="Lambda_DNA-bd_dom_sf"/>
</dbReference>
<dbReference type="eggNOG" id="COG1476">
    <property type="taxonomic scope" value="Bacteria"/>
</dbReference>